<sequence length="296" mass="33041">MTATPPPPPTTDILAALNRDGFVVIPNVLSQDELANLRAASTHIAAQTRAGKWPYMRTLPKQFPPWPSDPSRGIWGVQHLLHPSMPHGSTFAASYFHPTIAAVVRTLLDCTDDDLIMELYNLLVRPDEDFALRWHRDDIPPAATADEELARLNEPAWHAQWNLALYEDSSLIVVPGSHRRARTQVERDADPYEGSLEGQRVVSMQPGDAVFYNNNILHRGVYVSSKERMTLHGSMGHVKGSRHRARNVLQHGCGEWVDECDFGGLEEGISKRAELMREKLVVLGREGGEVGFSQDD</sequence>
<proteinExistence type="predicted"/>
<keyword evidence="1" id="KW-0560">Oxidoreductase</keyword>
<dbReference type="GO" id="GO:0051213">
    <property type="term" value="F:dioxygenase activity"/>
    <property type="evidence" value="ECO:0007669"/>
    <property type="project" value="UniProtKB-KW"/>
</dbReference>
<dbReference type="RefSeq" id="XP_033598639.1">
    <property type="nucleotide sequence ID" value="XM_033749568.1"/>
</dbReference>
<dbReference type="PANTHER" id="PTHR40470">
    <property type="entry name" value="PHYTANOYL-COA DIOXYGENASE FAMILY PROTEIN (AFU_ORTHOLOGUE AFUA_2G15850)"/>
    <property type="match status" value="1"/>
</dbReference>
<dbReference type="Gene3D" id="2.60.120.620">
    <property type="entry name" value="q2cbj1_9rhob like domain"/>
    <property type="match status" value="1"/>
</dbReference>
<keyword evidence="1" id="KW-0223">Dioxygenase</keyword>
<dbReference type="OrthoDB" id="2106152at2759"/>
<gene>
    <name evidence="1" type="ORF">EJ05DRAFT_539972</name>
</gene>
<reference evidence="1" key="1">
    <citation type="journal article" date="2020" name="Stud. Mycol.">
        <title>101 Dothideomycetes genomes: a test case for predicting lifestyles and emergence of pathogens.</title>
        <authorList>
            <person name="Haridas S."/>
            <person name="Albert R."/>
            <person name="Binder M."/>
            <person name="Bloem J."/>
            <person name="Labutti K."/>
            <person name="Salamov A."/>
            <person name="Andreopoulos B."/>
            <person name="Baker S."/>
            <person name="Barry K."/>
            <person name="Bills G."/>
            <person name="Bluhm B."/>
            <person name="Cannon C."/>
            <person name="Castanera R."/>
            <person name="Culley D."/>
            <person name="Daum C."/>
            <person name="Ezra D."/>
            <person name="Gonzalez J."/>
            <person name="Henrissat B."/>
            <person name="Kuo A."/>
            <person name="Liang C."/>
            <person name="Lipzen A."/>
            <person name="Lutzoni F."/>
            <person name="Magnuson J."/>
            <person name="Mondo S."/>
            <person name="Nolan M."/>
            <person name="Ohm R."/>
            <person name="Pangilinan J."/>
            <person name="Park H.-J."/>
            <person name="Ramirez L."/>
            <person name="Alfaro M."/>
            <person name="Sun H."/>
            <person name="Tritt A."/>
            <person name="Yoshinaga Y."/>
            <person name="Zwiers L.-H."/>
            <person name="Turgeon B."/>
            <person name="Goodwin S."/>
            <person name="Spatafora J."/>
            <person name="Crous P."/>
            <person name="Grigoriev I."/>
        </authorList>
    </citation>
    <scope>NUCLEOTIDE SEQUENCE</scope>
    <source>
        <strain evidence="1">CBS 121739</strain>
    </source>
</reference>
<dbReference type="Proteomes" id="UP000799437">
    <property type="component" value="Unassembled WGS sequence"/>
</dbReference>
<dbReference type="PANTHER" id="PTHR40470:SF1">
    <property type="entry name" value="PHYTANOYL-COA DIOXYGENASE FAMILY PROTEIN (AFU_ORTHOLOGUE AFUA_2G15850)"/>
    <property type="match status" value="1"/>
</dbReference>
<dbReference type="AlphaFoldDB" id="A0A6A6VZU1"/>
<dbReference type="GeneID" id="54490622"/>
<dbReference type="InterPro" id="IPR008775">
    <property type="entry name" value="Phytyl_CoA_dOase-like"/>
</dbReference>
<evidence type="ECO:0000313" key="2">
    <source>
        <dbReference type="Proteomes" id="UP000799437"/>
    </source>
</evidence>
<dbReference type="Pfam" id="PF05721">
    <property type="entry name" value="PhyH"/>
    <property type="match status" value="1"/>
</dbReference>
<dbReference type="EMBL" id="ML996576">
    <property type="protein sequence ID" value="KAF2756188.1"/>
    <property type="molecule type" value="Genomic_DNA"/>
</dbReference>
<dbReference type="SUPFAM" id="SSF51197">
    <property type="entry name" value="Clavaminate synthase-like"/>
    <property type="match status" value="1"/>
</dbReference>
<protein>
    <submittedName>
        <fullName evidence="1">Phytanoyl-CoA dioxygenase family protein</fullName>
    </submittedName>
</protein>
<accession>A0A6A6VZU1</accession>
<evidence type="ECO:0000313" key="1">
    <source>
        <dbReference type="EMBL" id="KAF2756188.1"/>
    </source>
</evidence>
<keyword evidence="2" id="KW-1185">Reference proteome</keyword>
<organism evidence="1 2">
    <name type="scientific">Pseudovirgaria hyperparasitica</name>
    <dbReference type="NCBI Taxonomy" id="470096"/>
    <lineage>
        <taxon>Eukaryota</taxon>
        <taxon>Fungi</taxon>
        <taxon>Dikarya</taxon>
        <taxon>Ascomycota</taxon>
        <taxon>Pezizomycotina</taxon>
        <taxon>Dothideomycetes</taxon>
        <taxon>Dothideomycetes incertae sedis</taxon>
        <taxon>Acrospermales</taxon>
        <taxon>Acrospermaceae</taxon>
        <taxon>Pseudovirgaria</taxon>
    </lineage>
</organism>
<name>A0A6A6VZU1_9PEZI</name>